<protein>
    <submittedName>
        <fullName evidence="1">Uncharacterized protein DUF4432</fullName>
    </submittedName>
</protein>
<comment type="caution">
    <text evidence="1">The sequence shown here is derived from an EMBL/GenBank/DDBJ whole genome shotgun (WGS) entry which is preliminary data.</text>
</comment>
<dbReference type="InterPro" id="IPR014718">
    <property type="entry name" value="GH-type_carb-bd"/>
</dbReference>
<dbReference type="Pfam" id="PF14486">
    <property type="entry name" value="DUF4432"/>
    <property type="match status" value="1"/>
</dbReference>
<dbReference type="AlphaFoldDB" id="A0A4R7Z7L3"/>
<accession>A0A4R7Z7L3</accession>
<evidence type="ECO:0000313" key="1">
    <source>
        <dbReference type="EMBL" id="TDW06497.1"/>
    </source>
</evidence>
<gene>
    <name evidence="1" type="ORF">C8C77_105133</name>
</gene>
<dbReference type="Proteomes" id="UP000294697">
    <property type="component" value="Unassembled WGS sequence"/>
</dbReference>
<name>A0A4R7Z7L3_9FIRM</name>
<reference evidence="1 2" key="1">
    <citation type="submission" date="2019-03" db="EMBL/GenBank/DDBJ databases">
        <title>Subsurface microbial communities from deep shales in Ohio and West Virginia, USA.</title>
        <authorList>
            <person name="Wrighton K."/>
        </authorList>
    </citation>
    <scope>NUCLEOTIDE SEQUENCE [LARGE SCALE GENOMIC DNA]</scope>
    <source>
        <strain evidence="1 2">MSL9.2</strain>
    </source>
</reference>
<dbReference type="InterPro" id="IPR027839">
    <property type="entry name" value="DUF4432"/>
</dbReference>
<dbReference type="EMBL" id="SODA01000005">
    <property type="protein sequence ID" value="TDW06497.1"/>
    <property type="molecule type" value="Genomic_DNA"/>
</dbReference>
<dbReference type="CDD" id="cd09023">
    <property type="entry name" value="Aldose_epim_Ec_c4013"/>
    <property type="match status" value="1"/>
</dbReference>
<dbReference type="Gene3D" id="2.70.98.10">
    <property type="match status" value="1"/>
</dbReference>
<sequence length="341" mass="38758">MNLFNRDYSTEDIRKYFGSLEQLAGMRKYSFSQGKAKNVEVVEFRTGSGLRFEVLVDRGLDIGLCEFKGIPISFRSAVGEASPFLFEAEGDQWFRNFSGGLLTGCGLTYLGAPDIDQGQELGLHGRISNIPAESVSTFEEKDEESVFFNLKGRVRETKTLSTNLLLERTISAELGKNKISIHDTITNVGFTKEPLMFLYHINLGHPLVDKGTKLHSDSLNVQARDDISARYLSNYENYLGPTPNYPDVVFYHDIRENKDGFCEVSLKNTKLGLAFKLKYRKDNLPNFVQWKYTNQGNYVTGLEPSNSKAEGRSKAREEKELEYIEPGEHKEYFLEMSIEEL</sequence>
<proteinExistence type="predicted"/>
<evidence type="ECO:0000313" key="2">
    <source>
        <dbReference type="Proteomes" id="UP000294697"/>
    </source>
</evidence>
<organism evidence="1 2">
    <name type="scientific">Halanaerobium saccharolyticum</name>
    <dbReference type="NCBI Taxonomy" id="43595"/>
    <lineage>
        <taxon>Bacteria</taxon>
        <taxon>Bacillati</taxon>
        <taxon>Bacillota</taxon>
        <taxon>Clostridia</taxon>
        <taxon>Halanaerobiales</taxon>
        <taxon>Halanaerobiaceae</taxon>
        <taxon>Halanaerobium</taxon>
    </lineage>
</organism>
<dbReference type="GO" id="GO:0030246">
    <property type="term" value="F:carbohydrate binding"/>
    <property type="evidence" value="ECO:0007669"/>
    <property type="project" value="InterPro"/>
</dbReference>
<dbReference type="RefSeq" id="WP_166668472.1">
    <property type="nucleotide sequence ID" value="NZ_QLME01000001.1"/>
</dbReference>